<accession>A0ABW8YZZ3</accession>
<reference evidence="2 3" key="1">
    <citation type="submission" date="2024-06" db="EMBL/GenBank/DDBJ databases">
        <authorList>
            <person name="Kaempfer P."/>
            <person name="Viver T."/>
        </authorList>
    </citation>
    <scope>NUCLEOTIDE SEQUENCE [LARGE SCALE GENOMIC DNA]</scope>
    <source>
        <strain evidence="2 3">ST-119</strain>
    </source>
</reference>
<keyword evidence="3" id="KW-1185">Reference proteome</keyword>
<proteinExistence type="predicted"/>
<evidence type="ECO:0000256" key="1">
    <source>
        <dbReference type="SAM" id="MobiDB-lite"/>
    </source>
</evidence>
<gene>
    <name evidence="2" type="ORF">ABS766_09815</name>
</gene>
<dbReference type="Proteomes" id="UP001629156">
    <property type="component" value="Unassembled WGS sequence"/>
</dbReference>
<dbReference type="RefSeq" id="WP_408084965.1">
    <property type="nucleotide sequence ID" value="NZ_JBELPZ010000009.1"/>
</dbReference>
<evidence type="ECO:0000313" key="3">
    <source>
        <dbReference type="Proteomes" id="UP001629156"/>
    </source>
</evidence>
<comment type="caution">
    <text evidence="2">The sequence shown here is derived from an EMBL/GenBank/DDBJ whole genome shotgun (WGS) entry which is preliminary data.</text>
</comment>
<dbReference type="EMBL" id="JBELPZ010000009">
    <property type="protein sequence ID" value="MFL9844711.1"/>
    <property type="molecule type" value="Genomic_DNA"/>
</dbReference>
<feature type="region of interest" description="Disordered" evidence="1">
    <location>
        <begin position="1"/>
        <end position="27"/>
    </location>
</feature>
<feature type="compositionally biased region" description="Polar residues" evidence="1">
    <location>
        <begin position="1"/>
        <end position="10"/>
    </location>
</feature>
<evidence type="ECO:0000313" key="2">
    <source>
        <dbReference type="EMBL" id="MFL9844711.1"/>
    </source>
</evidence>
<sequence>MRANNTTTAGNAIPTHLKQQPPHPNLKTRPIQRKLQLEELPEGIPIAYLPAITNECHALSMQAYRRHISVYNRKVRVANDKTEKHNFTVEQHLAKAQDLELIGKFQEMFHHRNASKGVWEFNAAVDEACAQYGPILTKARIQTVKAATEQFFSTFLYEYSVQLNRRNTVHLKYTPVRQPEPIPPLDLNSYRITQIKREEGIYSLPVHKKTVANHRQRLHEAGVFVNYTFRGSFRGIHVHINPEILAFFDIETQKLTRTEIQPLTGVSGKKLPECSCGTGATIRPEKSKNAVGAFVDKVPAKPAPSTGQEQDRSTVLGTSKENSPGGAARKVLNVPENPESKALKSLILNDNEFCERLARGRYDNYAPLDPAQLEREVKSGNGTMTNQEFVNLVLQCILSFSAHKLYPGRRNISIGCWINTLSHMRNQFILKHGSFQNKANMLSWYYEYMDAIAHAARWVASQKPQKTKKLFIPWPSIYFNHNSKPGMGVNIRGAIKLSQDSKKRSGIEPKMKQAARKMAEKIVHKRTSEEKFKAVMDDFMAGRKTTDQLLQYVQRNIPDYLDKVRDEYARRLQNAAGVKTYYA</sequence>
<feature type="region of interest" description="Disordered" evidence="1">
    <location>
        <begin position="298"/>
        <end position="332"/>
    </location>
</feature>
<protein>
    <submittedName>
        <fullName evidence="2">Uncharacterized protein</fullName>
    </submittedName>
</protein>
<organism evidence="2 3">
    <name type="scientific">Flavobacterium rhizosphaerae</name>
    <dbReference type="NCBI Taxonomy" id="3163298"/>
    <lineage>
        <taxon>Bacteria</taxon>
        <taxon>Pseudomonadati</taxon>
        <taxon>Bacteroidota</taxon>
        <taxon>Flavobacteriia</taxon>
        <taxon>Flavobacteriales</taxon>
        <taxon>Flavobacteriaceae</taxon>
        <taxon>Flavobacterium</taxon>
    </lineage>
</organism>
<feature type="compositionally biased region" description="Polar residues" evidence="1">
    <location>
        <begin position="305"/>
        <end position="322"/>
    </location>
</feature>
<name>A0ABW8YZZ3_9FLAO</name>